<protein>
    <submittedName>
        <fullName evidence="1">Uncharacterized protein</fullName>
    </submittedName>
</protein>
<organism evidence="1">
    <name type="scientific">marine sediment metagenome</name>
    <dbReference type="NCBI Taxonomy" id="412755"/>
    <lineage>
        <taxon>unclassified sequences</taxon>
        <taxon>metagenomes</taxon>
        <taxon>ecological metagenomes</taxon>
    </lineage>
</organism>
<evidence type="ECO:0000313" key="1">
    <source>
        <dbReference type="EMBL" id="KKN06154.1"/>
    </source>
</evidence>
<dbReference type="EMBL" id="LAZR01004721">
    <property type="protein sequence ID" value="KKN06154.1"/>
    <property type="molecule type" value="Genomic_DNA"/>
</dbReference>
<name>A0A0F9MK84_9ZZZZ</name>
<gene>
    <name evidence="1" type="ORF">LCGC14_1080120</name>
</gene>
<proteinExistence type="predicted"/>
<reference evidence="1" key="1">
    <citation type="journal article" date="2015" name="Nature">
        <title>Complex archaea that bridge the gap between prokaryotes and eukaryotes.</title>
        <authorList>
            <person name="Spang A."/>
            <person name="Saw J.H."/>
            <person name="Jorgensen S.L."/>
            <person name="Zaremba-Niedzwiedzka K."/>
            <person name="Martijn J."/>
            <person name="Lind A.E."/>
            <person name="van Eijk R."/>
            <person name="Schleper C."/>
            <person name="Guy L."/>
            <person name="Ettema T.J."/>
        </authorList>
    </citation>
    <scope>NUCLEOTIDE SEQUENCE</scope>
</reference>
<dbReference type="AlphaFoldDB" id="A0A0F9MK84"/>
<comment type="caution">
    <text evidence="1">The sequence shown here is derived from an EMBL/GenBank/DDBJ whole genome shotgun (WGS) entry which is preliminary data.</text>
</comment>
<accession>A0A0F9MK84</accession>
<sequence length="193" mass="22129">MNNEEAEAYKAQESLQAQGIEGQQAPYLPQIHEQVQQAQAILVEQTNPNKIVEAIMLRLRGMKKNPDGSETKVGEPKMNEKGIKEIWFKLDSFINQNIILSHVDNKEITNIMNAVSRTLVLDLQLNWREYGITKKTDLDAINDTVLINIYMALKRAEGQGEKNWLSKISVENISSVPRMSMNKKEGFWNKFRL</sequence>